<keyword evidence="6" id="KW-1185">Reference proteome</keyword>
<dbReference type="GO" id="GO:0140993">
    <property type="term" value="F:histone modifying activity"/>
    <property type="evidence" value="ECO:0007669"/>
    <property type="project" value="UniProtKB-ARBA"/>
</dbReference>
<sequence length="972" mass="106953">MVASALAGMKGPAARTLVLLLPQVGSSSAPPAAASSASFASPEGLLGYARLLLSQPQGGKLSVLGGTGNQVHTITSWDPGQQSLESIAKGFLQWKVTEQEIQNVESSIQEAVQRFFQPYEREDENAKMQAKKKFPSFSSENITTSPNTSVAELKRTPQTPRIRLLVMMSQNRGAGGSADIYHRMVLDAFSKVDARGSDVEYCDALFLDVSSTDNDANSSCVCIAGTTGGIHISTSFYKLAAIYTTDLLLDLAYFHLELSAVAVKGLAGSKFHIKEEWRSGACVAEKGDVIDESLLKHVVPSERDLRLVISQAPPGINTGSCFTPTGGELRKSRTIFLHRVKSPMPNLQLLGLPCSSVIPALLEFPLSSPAAQIWDKVKVEDIDGDGNVVLALSSDKDSRWITHLLVWQGSERFSLHALQFRAVRDAHNLEALIGQRFLGLGADESTDDKSVLRTQNNTEIGTANCHVEAPLTGHKPVFSKKRGLEEVEEPLNGTLVPAPPARERKANNSCKQGDRSTRCTSLTSSESVIGGPERHSATLVSLLAPIRGVFLSEEPASGMVANAVKCVAHLLELTEKNDSSLFPLAAEMPGGCRELYKKMWWELKRLAKRTRKDKTQGQEDLAQAIRVARADYKSSEQQLPQPPLPALTEKPTEHVHINKRRRCEEVPRDIHGRPIFPIKLGPSLQVYDLGKVVWNRPAFHSEKYIWPAGYKSRRAYASMLNSENRIFYWCEIVDDGQAPEFRLTPEDDENNPVIGISATAVWTVVVKRVGLLRLEEGGKKTFANVSGPEYFGFANPTIARLIQQLPNSEKCSKYKRQDYFPNVPMRATELDAWQGQGAILNESTNSSPRKDNNSTTAVVEEQPQPAQLRSPQDHGEPPEPEVAETPGQSGAIVTAEDEDETQLSRPPNINMESELRGMSWDSEFKKAALRKGKLCLTEFSKHYLASNSGSLFSYYWSSKLKRAEVIELDGRK</sequence>
<evidence type="ECO:0000256" key="2">
    <source>
        <dbReference type="ARBA" id="ARBA00023242"/>
    </source>
</evidence>
<dbReference type="SMART" id="SM00541">
    <property type="entry name" value="FYRN"/>
    <property type="match status" value="1"/>
</dbReference>
<feature type="compositionally biased region" description="Polar residues" evidence="3">
    <location>
        <begin position="518"/>
        <end position="527"/>
    </location>
</feature>
<dbReference type="Proteomes" id="UP001162541">
    <property type="component" value="Chromosome 1"/>
</dbReference>
<dbReference type="GO" id="GO:0005634">
    <property type="term" value="C:nucleus"/>
    <property type="evidence" value="ECO:0007669"/>
    <property type="project" value="UniProtKB-SubCell"/>
</dbReference>
<dbReference type="Gene3D" id="3.30.160.360">
    <property type="match status" value="1"/>
</dbReference>
<evidence type="ECO:0008006" key="8">
    <source>
        <dbReference type="Google" id="ProtNLM"/>
    </source>
</evidence>
<protein>
    <recommendedName>
        <fullName evidence="8">FYR N-terminal domain-containing protein</fullName>
    </recommendedName>
</protein>
<dbReference type="Pfam" id="PF05964">
    <property type="entry name" value="FYRN"/>
    <property type="match status" value="1"/>
</dbReference>
<gene>
    <name evidence="5" type="ORF">AXG93_4368s2030</name>
    <name evidence="4" type="ORF">Mp_1g15420</name>
</gene>
<dbReference type="PANTHER" id="PTHR22715:SF0">
    <property type="entry name" value="TRANSFORMING GROWTH FACTOR BETA REGULATOR 1"/>
    <property type="match status" value="1"/>
</dbReference>
<reference evidence="5 6" key="1">
    <citation type="submission" date="2016-03" db="EMBL/GenBank/DDBJ databases">
        <title>Mechanisms controlling the formation of the plant cell surface in tip-growing cells are functionally conserved among land plants.</title>
        <authorList>
            <person name="Honkanen S."/>
            <person name="Jones V.A."/>
            <person name="Morieri G."/>
            <person name="Champion C."/>
            <person name="Hetherington A.J."/>
            <person name="Kelly S."/>
            <person name="Saint-Marcoux D."/>
            <person name="Proust H."/>
            <person name="Prescott H."/>
            <person name="Dolan L."/>
        </authorList>
    </citation>
    <scope>NUCLEOTIDE SEQUENCE [LARGE SCALE GENOMIC DNA]</scope>
    <source>
        <strain evidence="6">cv. Tak-1 and cv. Tak-2</strain>
        <tissue evidence="5">Whole gametophyte</tissue>
    </source>
</reference>
<accession>A0A176VZC9</accession>
<feature type="region of interest" description="Disordered" evidence="3">
    <location>
        <begin position="840"/>
        <end position="911"/>
    </location>
</feature>
<keyword evidence="2" id="KW-0539">Nucleus</keyword>
<dbReference type="InterPro" id="IPR040092">
    <property type="entry name" value="TBRG1"/>
</dbReference>
<dbReference type="GO" id="GO:0051726">
    <property type="term" value="P:regulation of cell cycle"/>
    <property type="evidence" value="ECO:0007669"/>
    <property type="project" value="TreeGrafter"/>
</dbReference>
<evidence type="ECO:0000313" key="7">
    <source>
        <dbReference type="Proteomes" id="UP001162541"/>
    </source>
</evidence>
<name>A0A176VZC9_MARPO</name>
<feature type="region of interest" description="Disordered" evidence="3">
    <location>
        <begin position="492"/>
        <end position="530"/>
    </location>
</feature>
<organism evidence="5 6">
    <name type="scientific">Marchantia polymorpha subsp. ruderalis</name>
    <dbReference type="NCBI Taxonomy" id="1480154"/>
    <lineage>
        <taxon>Eukaryota</taxon>
        <taxon>Viridiplantae</taxon>
        <taxon>Streptophyta</taxon>
        <taxon>Embryophyta</taxon>
        <taxon>Marchantiophyta</taxon>
        <taxon>Marchantiopsida</taxon>
        <taxon>Marchantiidae</taxon>
        <taxon>Marchantiales</taxon>
        <taxon>Marchantiaceae</taxon>
        <taxon>Marchantia</taxon>
    </lineage>
</organism>
<dbReference type="PROSITE" id="PS51543">
    <property type="entry name" value="FYRC"/>
    <property type="match status" value="1"/>
</dbReference>
<dbReference type="InterPro" id="IPR003889">
    <property type="entry name" value="FYrich_C"/>
</dbReference>
<evidence type="ECO:0000313" key="4">
    <source>
        <dbReference type="EMBL" id="BBM98684.1"/>
    </source>
</evidence>
<dbReference type="Proteomes" id="UP000077202">
    <property type="component" value="Unassembled WGS sequence"/>
</dbReference>
<proteinExistence type="predicted"/>
<evidence type="ECO:0000313" key="6">
    <source>
        <dbReference type="Proteomes" id="UP000077202"/>
    </source>
</evidence>
<dbReference type="PANTHER" id="PTHR22715">
    <property type="entry name" value="TRANSFORMING GROWTH FACTOR BETA REGULATED GENE 1"/>
    <property type="match status" value="1"/>
</dbReference>
<dbReference type="EMBL" id="LVLJ01002295">
    <property type="protein sequence ID" value="OAE25743.1"/>
    <property type="molecule type" value="Genomic_DNA"/>
</dbReference>
<comment type="subcellular location">
    <subcellularLocation>
        <location evidence="1">Nucleus</location>
    </subcellularLocation>
</comment>
<reference evidence="7" key="3">
    <citation type="journal article" date="2020" name="Curr. Biol.">
        <title>Chromatin organization in early land plants reveals an ancestral association between H3K27me3, transposons, and constitutive heterochromatin.</title>
        <authorList>
            <person name="Montgomery S.A."/>
            <person name="Tanizawa Y."/>
            <person name="Galik B."/>
            <person name="Wang N."/>
            <person name="Ito T."/>
            <person name="Mochizuki T."/>
            <person name="Akimcheva S."/>
            <person name="Bowman J.L."/>
            <person name="Cognat V."/>
            <person name="Marechal-Drouard L."/>
            <person name="Ekker H."/>
            <person name="Hong S.F."/>
            <person name="Kohchi T."/>
            <person name="Lin S.S."/>
            <person name="Liu L.D."/>
            <person name="Nakamura Y."/>
            <person name="Valeeva L.R."/>
            <person name="Shakirov E.V."/>
            <person name="Shippen D.E."/>
            <person name="Wei W.L."/>
            <person name="Yagura M."/>
            <person name="Yamaoka S."/>
            <person name="Yamato K.T."/>
            <person name="Liu C."/>
            <person name="Berger F."/>
        </authorList>
    </citation>
    <scope>NUCLEOTIDE SEQUENCE [LARGE SCALE GENOMIC DNA]</scope>
    <source>
        <strain evidence="7">Tak-1</strain>
    </source>
</reference>
<evidence type="ECO:0000256" key="1">
    <source>
        <dbReference type="ARBA" id="ARBA00004123"/>
    </source>
</evidence>
<dbReference type="AlphaFoldDB" id="A0A176VZC9"/>
<evidence type="ECO:0000256" key="3">
    <source>
        <dbReference type="SAM" id="MobiDB-lite"/>
    </source>
</evidence>
<reference evidence="4" key="2">
    <citation type="journal article" date="2019" name="Curr. Biol.">
        <title>Chromatin organization in early land plants reveals an ancestral association between H3K27me3, transposons, and constitutive heterochromatin.</title>
        <authorList>
            <person name="Montgomery S.A."/>
            <person name="Tanizawa Y."/>
            <person name="Galik B."/>
            <person name="Wang N."/>
            <person name="Ito T."/>
            <person name="Mochizuki T."/>
            <person name="Akimcheva S."/>
            <person name="Bowman J."/>
            <person name="Cognat V."/>
            <person name="Drouard L."/>
            <person name="Ekker H."/>
            <person name="Houng S."/>
            <person name="Kohchi T."/>
            <person name="Lin S."/>
            <person name="Liu L.D."/>
            <person name="Nakamura Y."/>
            <person name="Valeeva L.R."/>
            <person name="Shakirov E.V."/>
            <person name="Shippen D.E."/>
            <person name="Wei W."/>
            <person name="Yagura M."/>
            <person name="Yamaoka S."/>
            <person name="Yamato K.T."/>
            <person name="Liu C."/>
            <person name="Berger F."/>
        </authorList>
    </citation>
    <scope>NUCLEOTIDE SEQUENCE [LARGE SCALE GENOMIC DNA]</scope>
    <source>
        <strain evidence="4">Tak-1</strain>
    </source>
</reference>
<dbReference type="PROSITE" id="PS51542">
    <property type="entry name" value="FYRN"/>
    <property type="match status" value="1"/>
</dbReference>
<dbReference type="SMART" id="SM00542">
    <property type="entry name" value="FYRC"/>
    <property type="match status" value="1"/>
</dbReference>
<dbReference type="Pfam" id="PF05965">
    <property type="entry name" value="FYRC"/>
    <property type="match status" value="1"/>
</dbReference>
<feature type="compositionally biased region" description="Polar residues" evidence="3">
    <location>
        <begin position="841"/>
        <end position="857"/>
    </location>
</feature>
<dbReference type="EMBL" id="AP019866">
    <property type="protein sequence ID" value="BBM98684.1"/>
    <property type="molecule type" value="Genomic_DNA"/>
</dbReference>
<feature type="compositionally biased region" description="Basic and acidic residues" evidence="3">
    <location>
        <begin position="501"/>
        <end position="517"/>
    </location>
</feature>
<evidence type="ECO:0000313" key="5">
    <source>
        <dbReference type="EMBL" id="OAE25743.1"/>
    </source>
</evidence>
<dbReference type="InterPro" id="IPR003888">
    <property type="entry name" value="FYrich_N"/>
</dbReference>